<keyword evidence="11" id="KW-1185">Reference proteome</keyword>
<dbReference type="NCBIfam" id="NF000582">
    <property type="entry name" value="PRK00006.1"/>
    <property type="match status" value="1"/>
</dbReference>
<dbReference type="GO" id="GO:0016020">
    <property type="term" value="C:membrane"/>
    <property type="evidence" value="ECO:0007669"/>
    <property type="project" value="GOC"/>
</dbReference>
<evidence type="ECO:0000256" key="8">
    <source>
        <dbReference type="ARBA" id="ARBA00025049"/>
    </source>
</evidence>
<keyword evidence="6 9" id="KW-0443">Lipid metabolism</keyword>
<dbReference type="PANTHER" id="PTHR30272:SF1">
    <property type="entry name" value="3-HYDROXYACYL-[ACYL-CARRIER-PROTEIN] DEHYDRATASE"/>
    <property type="match status" value="1"/>
</dbReference>
<keyword evidence="4 9" id="KW-0444">Lipid biosynthesis</keyword>
<proteinExistence type="inferred from homology"/>
<comment type="function">
    <text evidence="8 9">Involved in unsaturated fatty acids biosynthesis. Catalyzes the dehydration of short chain beta-hydroxyacyl-ACPs and long chain saturated and unsaturated beta-hydroxyacyl-ACPs.</text>
</comment>
<dbReference type="GO" id="GO:0019171">
    <property type="term" value="F:(3R)-hydroxyacyl-[acyl-carrier-protein] dehydratase activity"/>
    <property type="evidence" value="ECO:0007669"/>
    <property type="project" value="UniProtKB-EC"/>
</dbReference>
<dbReference type="Gene3D" id="3.10.129.10">
    <property type="entry name" value="Hotdog Thioesterase"/>
    <property type="match status" value="1"/>
</dbReference>
<dbReference type="EMBL" id="JAEHHL010000002">
    <property type="protein sequence ID" value="MBK0398826.1"/>
    <property type="molecule type" value="Genomic_DNA"/>
</dbReference>
<keyword evidence="5 9" id="KW-0441">Lipid A biosynthesis</keyword>
<dbReference type="AlphaFoldDB" id="A0A8J7M5Y4"/>
<sequence length="165" mass="17905">MEKGVGTEAGGVADLARIKRMIPHRYPFLLIDKVVGIDPGKGAVGIKNVTTNEPHFQGHFPVEPIMPGVLIVEAMAQTAGVLVVDTLGKVDENLLVYFMTLDKTRFRRKVVPGDVLELHVTILRGRGKIWKFWGEAKVGGEIAAEAEFSAMIIDENDTRRGGGGA</sequence>
<gene>
    <name evidence="9 10" type="primary">fabZ</name>
    <name evidence="10" type="ORF">H0I76_06470</name>
</gene>
<dbReference type="EC" id="4.2.1.59" evidence="9"/>
<dbReference type="SUPFAM" id="SSF54637">
    <property type="entry name" value="Thioesterase/thiol ester dehydrase-isomerase"/>
    <property type="match status" value="1"/>
</dbReference>
<keyword evidence="3 9" id="KW-0963">Cytoplasm</keyword>
<accession>A0A8J7M5Y4</accession>
<name>A0A8J7M5Y4_9RHOB</name>
<protein>
    <recommendedName>
        <fullName evidence="9">3-hydroxyacyl-[acyl-carrier-protein] dehydratase FabZ</fullName>
        <ecNumber evidence="9">4.2.1.59</ecNumber>
    </recommendedName>
    <alternativeName>
        <fullName evidence="9">(3R)-hydroxymyristoyl-[acyl-carrier-protein] dehydratase</fullName>
        <shortName evidence="9">(3R)-hydroxymyristoyl-ACP dehydrase</shortName>
    </alternativeName>
    <alternativeName>
        <fullName evidence="9">Beta-hydroxyacyl-ACP dehydratase</fullName>
    </alternativeName>
</protein>
<comment type="caution">
    <text evidence="10">The sequence shown here is derived from an EMBL/GenBank/DDBJ whole genome shotgun (WGS) entry which is preliminary data.</text>
</comment>
<evidence type="ECO:0000256" key="6">
    <source>
        <dbReference type="ARBA" id="ARBA00023098"/>
    </source>
</evidence>
<evidence type="ECO:0000256" key="9">
    <source>
        <dbReference type="HAMAP-Rule" id="MF_00406"/>
    </source>
</evidence>
<evidence type="ECO:0000256" key="4">
    <source>
        <dbReference type="ARBA" id="ARBA00022516"/>
    </source>
</evidence>
<dbReference type="InterPro" id="IPR010084">
    <property type="entry name" value="FabZ"/>
</dbReference>
<keyword evidence="7 9" id="KW-0456">Lyase</keyword>
<evidence type="ECO:0000256" key="1">
    <source>
        <dbReference type="ARBA" id="ARBA00004496"/>
    </source>
</evidence>
<dbReference type="NCBIfam" id="TIGR01750">
    <property type="entry name" value="fabZ"/>
    <property type="match status" value="1"/>
</dbReference>
<dbReference type="Pfam" id="PF07977">
    <property type="entry name" value="FabA"/>
    <property type="match status" value="1"/>
</dbReference>
<reference evidence="10" key="1">
    <citation type="submission" date="2020-12" db="EMBL/GenBank/DDBJ databases">
        <title>Bacterial taxonomy.</title>
        <authorList>
            <person name="Pan X."/>
        </authorList>
    </citation>
    <scope>NUCLEOTIDE SEQUENCE</scope>
    <source>
        <strain evidence="10">M0105</strain>
    </source>
</reference>
<evidence type="ECO:0000313" key="11">
    <source>
        <dbReference type="Proteomes" id="UP000655420"/>
    </source>
</evidence>
<organism evidence="10 11">
    <name type="scientific">Thermohalobaculum xanthum</name>
    <dbReference type="NCBI Taxonomy" id="2753746"/>
    <lineage>
        <taxon>Bacteria</taxon>
        <taxon>Pseudomonadati</taxon>
        <taxon>Pseudomonadota</taxon>
        <taxon>Alphaproteobacteria</taxon>
        <taxon>Rhodobacterales</taxon>
        <taxon>Paracoccaceae</taxon>
        <taxon>Thermohalobaculum</taxon>
    </lineage>
</organism>
<dbReference type="GO" id="GO:0009245">
    <property type="term" value="P:lipid A biosynthetic process"/>
    <property type="evidence" value="ECO:0007669"/>
    <property type="project" value="UniProtKB-UniRule"/>
</dbReference>
<evidence type="ECO:0000256" key="3">
    <source>
        <dbReference type="ARBA" id="ARBA00022490"/>
    </source>
</evidence>
<evidence type="ECO:0000313" key="10">
    <source>
        <dbReference type="EMBL" id="MBK0398826.1"/>
    </source>
</evidence>
<dbReference type="InterPro" id="IPR029069">
    <property type="entry name" value="HotDog_dom_sf"/>
</dbReference>
<dbReference type="Proteomes" id="UP000655420">
    <property type="component" value="Unassembled WGS sequence"/>
</dbReference>
<dbReference type="RefSeq" id="WP_200608479.1">
    <property type="nucleotide sequence ID" value="NZ_JAEHHL010000002.1"/>
</dbReference>
<dbReference type="FunFam" id="3.10.129.10:FF:000001">
    <property type="entry name" value="3-hydroxyacyl-[acyl-carrier-protein] dehydratase FabZ"/>
    <property type="match status" value="1"/>
</dbReference>
<dbReference type="GO" id="GO:0005737">
    <property type="term" value="C:cytoplasm"/>
    <property type="evidence" value="ECO:0007669"/>
    <property type="project" value="UniProtKB-SubCell"/>
</dbReference>
<comment type="catalytic activity">
    <reaction evidence="9">
        <text>a (3R)-hydroxyacyl-[ACP] = a (2E)-enoyl-[ACP] + H2O</text>
        <dbReference type="Rhea" id="RHEA:13097"/>
        <dbReference type="Rhea" id="RHEA-COMP:9925"/>
        <dbReference type="Rhea" id="RHEA-COMP:9945"/>
        <dbReference type="ChEBI" id="CHEBI:15377"/>
        <dbReference type="ChEBI" id="CHEBI:78784"/>
        <dbReference type="ChEBI" id="CHEBI:78827"/>
        <dbReference type="EC" id="4.2.1.59"/>
    </reaction>
</comment>
<evidence type="ECO:0000256" key="2">
    <source>
        <dbReference type="ARBA" id="ARBA00009174"/>
    </source>
</evidence>
<comment type="subcellular location">
    <subcellularLocation>
        <location evidence="1 9">Cytoplasm</location>
    </subcellularLocation>
</comment>
<evidence type="ECO:0000256" key="5">
    <source>
        <dbReference type="ARBA" id="ARBA00022556"/>
    </source>
</evidence>
<feature type="active site" evidence="9">
    <location>
        <position position="59"/>
    </location>
</feature>
<dbReference type="CDD" id="cd01288">
    <property type="entry name" value="FabZ"/>
    <property type="match status" value="1"/>
</dbReference>
<evidence type="ECO:0000256" key="7">
    <source>
        <dbReference type="ARBA" id="ARBA00023239"/>
    </source>
</evidence>
<dbReference type="GO" id="GO:0006633">
    <property type="term" value="P:fatty acid biosynthetic process"/>
    <property type="evidence" value="ECO:0007669"/>
    <property type="project" value="UniProtKB-UniRule"/>
</dbReference>
<dbReference type="InterPro" id="IPR013114">
    <property type="entry name" value="FabA_FabZ"/>
</dbReference>
<dbReference type="PANTHER" id="PTHR30272">
    <property type="entry name" value="3-HYDROXYACYL-[ACYL-CARRIER-PROTEIN] DEHYDRATASE"/>
    <property type="match status" value="1"/>
</dbReference>
<comment type="similarity">
    <text evidence="2 9">Belongs to the thioester dehydratase family. FabZ subfamily.</text>
</comment>
<dbReference type="HAMAP" id="MF_00406">
    <property type="entry name" value="FabZ"/>
    <property type="match status" value="1"/>
</dbReference>